<accession>A0A0K2VEU7</accession>
<dbReference type="AlphaFoldDB" id="A0A0K2VEU7"/>
<evidence type="ECO:0000313" key="1">
    <source>
        <dbReference type="EMBL" id="CDW48712.1"/>
    </source>
</evidence>
<dbReference type="EMBL" id="HACA01031351">
    <property type="protein sequence ID" value="CDW48712.1"/>
    <property type="molecule type" value="Transcribed_RNA"/>
</dbReference>
<protein>
    <submittedName>
        <fullName evidence="1">Uncharacterized protein</fullName>
    </submittedName>
</protein>
<feature type="non-terminal residue" evidence="1">
    <location>
        <position position="1"/>
    </location>
</feature>
<sequence length="37" mass="4033">IREWDKILFSSGGVALVRSLLCESPAPSIKRNGSCEL</sequence>
<organism evidence="1">
    <name type="scientific">Lepeophtheirus salmonis</name>
    <name type="common">Salmon louse</name>
    <name type="synonym">Caligus salmonis</name>
    <dbReference type="NCBI Taxonomy" id="72036"/>
    <lineage>
        <taxon>Eukaryota</taxon>
        <taxon>Metazoa</taxon>
        <taxon>Ecdysozoa</taxon>
        <taxon>Arthropoda</taxon>
        <taxon>Crustacea</taxon>
        <taxon>Multicrustacea</taxon>
        <taxon>Hexanauplia</taxon>
        <taxon>Copepoda</taxon>
        <taxon>Siphonostomatoida</taxon>
        <taxon>Caligidae</taxon>
        <taxon>Lepeophtheirus</taxon>
    </lineage>
</organism>
<proteinExistence type="predicted"/>
<name>A0A0K2VEU7_LEPSM</name>
<reference evidence="1" key="1">
    <citation type="submission" date="2014-05" db="EMBL/GenBank/DDBJ databases">
        <authorList>
            <person name="Chronopoulou M."/>
        </authorList>
    </citation>
    <scope>NUCLEOTIDE SEQUENCE</scope>
    <source>
        <tissue evidence="1">Whole organism</tissue>
    </source>
</reference>